<evidence type="ECO:0000259" key="1">
    <source>
        <dbReference type="Pfam" id="PF01326"/>
    </source>
</evidence>
<dbReference type="PANTHER" id="PTHR43615:SF1">
    <property type="entry name" value="PPDK_N DOMAIN-CONTAINING PROTEIN"/>
    <property type="match status" value="1"/>
</dbReference>
<evidence type="ECO:0000313" key="2">
    <source>
        <dbReference type="EMBL" id="ATX82307.1"/>
    </source>
</evidence>
<keyword evidence="3" id="KW-1185">Reference proteome</keyword>
<keyword evidence="2" id="KW-0418">Kinase</keyword>
<gene>
    <name evidence="2" type="ORF">Ga0123462_1444</name>
</gene>
<dbReference type="EMBL" id="CP018800">
    <property type="protein sequence ID" value="ATX82307.1"/>
    <property type="molecule type" value="Genomic_DNA"/>
</dbReference>
<dbReference type="Pfam" id="PF01326">
    <property type="entry name" value="PPDK_N"/>
    <property type="match status" value="1"/>
</dbReference>
<dbReference type="Gene3D" id="3.30.1490.20">
    <property type="entry name" value="ATP-grasp fold, A domain"/>
    <property type="match status" value="1"/>
</dbReference>
<dbReference type="AlphaFoldDB" id="A0A2K8L4U7"/>
<accession>A0A2K8L4U7</accession>
<dbReference type="Proteomes" id="UP000231637">
    <property type="component" value="Chromosome"/>
</dbReference>
<dbReference type="Gene3D" id="3.30.470.20">
    <property type="entry name" value="ATP-grasp fold, B domain"/>
    <property type="match status" value="1"/>
</dbReference>
<reference evidence="2 3" key="1">
    <citation type="submission" date="2016-12" db="EMBL/GenBank/DDBJ databases">
        <title>Isolation and genomic insights into novel planktonic Zetaproteobacteria from stratified waters of the Chesapeake Bay.</title>
        <authorList>
            <person name="McAllister S.M."/>
            <person name="Kato S."/>
            <person name="Chan C.S."/>
            <person name="Chiu B.K."/>
            <person name="Field E.K."/>
        </authorList>
    </citation>
    <scope>NUCLEOTIDE SEQUENCE [LARGE SCALE GENOMIC DNA]</scope>
    <source>
        <strain evidence="2 3">CP-8</strain>
    </source>
</reference>
<sequence length="893" mass="99277">MRANGYLIANLVAGLNPEDYIGLAPKLDEFKQVLLERYLIRADDGWVFRRARYYRGAIQVEDEQVAANKIVTTLLDDPAWTSPERYLLLRETVRLLPLAVEPQLGAKIRQAATEISEEDEGFYGLRIKIHSMPDAADPQRVRTYALKSGLGNLQGAYESLAADMDALYAPHTAISQLNQLAEESWNRRFKQEMLDTVEALGSARGAAETIAVAASRSQRFRSMLQKQNRYTVHNRLRFLRASLVLEQEIYARGNQLLETPGRASRSDRLSWLRHLAAAVHATGLISDRQWRAVRDQLDRLIANDSLTAAEYYRGLRYVARMTQWSQRAMEYHFATTVERWGDLSELVQNYVPDRVRSSPLLPFTRVLDTLIADAGQLSGIRHTVFGREVATGVRGLNPGLQRGVLLLDPEQGGDLRSDGIYILQSTRQELTPVAGIITRGEGSSMSHVQLLARNMGIPNLVVDERLYRRIKGHVGERIVVAISHQGVVSIEQDSPKWEAVFGTESPSEMVSINADMDKLDLNDTALKSLGSIRSRDSGRTVGPKAANLGELHHFYPQMVNPGIVIPFGFFKQHLEQPLFDGGPSVLTWIKSEYDRLALVTDGDQKSRETQLFLDRLRKWIVNSSPDNSLKNSLRNMLNETFGDDGSYGVFVRSDTNVEDLPGFSGAGLNLTVANVVGFDAILKAILHVWASPFSDRSHAWRQSYMEEPEHVYPAVLLMKSFPSEKSGVLVSAAIESGDRSLLSVAVNEGIGGAVEGQAAEEIRVERISGGVELIAQASSPVQKVLNPEGGLQVMPASGKQSLLSSAEIEQLLSLIADVERRFPLPRNAQGVPVVADIEFGFRQGKLALFQIRPFVESSRARSSQTLIDMDRDISRRGARLVQMNRPPLVSELL</sequence>
<name>A0A2K8L4U7_9PROT</name>
<dbReference type="Gene3D" id="3.50.30.10">
    <property type="entry name" value="Phosphohistidine domain"/>
    <property type="match status" value="1"/>
</dbReference>
<dbReference type="InterPro" id="IPR013815">
    <property type="entry name" value="ATP_grasp_subdomain_1"/>
</dbReference>
<dbReference type="GO" id="GO:0005524">
    <property type="term" value="F:ATP binding"/>
    <property type="evidence" value="ECO:0007669"/>
    <property type="project" value="InterPro"/>
</dbReference>
<feature type="domain" description="Pyruvate phosphate dikinase AMP/ATP-binding" evidence="1">
    <location>
        <begin position="540"/>
        <end position="864"/>
    </location>
</feature>
<dbReference type="InterPro" id="IPR051549">
    <property type="entry name" value="PEP_Utilizing_Enz"/>
</dbReference>
<protein>
    <submittedName>
        <fullName evidence="2">Pyruvate phosphate dikinase, PEP/pyruvate binding domain</fullName>
    </submittedName>
</protein>
<evidence type="ECO:0000313" key="3">
    <source>
        <dbReference type="Proteomes" id="UP000231637"/>
    </source>
</evidence>
<dbReference type="InterPro" id="IPR002192">
    <property type="entry name" value="PPDK_AMP/ATP-bd"/>
</dbReference>
<keyword evidence="2" id="KW-0808">Transferase</keyword>
<dbReference type="PANTHER" id="PTHR43615">
    <property type="entry name" value="PHOSPHOENOLPYRUVATE SYNTHASE-RELATED"/>
    <property type="match status" value="1"/>
</dbReference>
<dbReference type="SUPFAM" id="SSF56059">
    <property type="entry name" value="Glutathione synthetase ATP-binding domain-like"/>
    <property type="match status" value="1"/>
</dbReference>
<proteinExistence type="predicted"/>
<organism evidence="2 3">
    <name type="scientific">Mariprofundus ferrinatatus</name>
    <dbReference type="NCBI Taxonomy" id="1921087"/>
    <lineage>
        <taxon>Bacteria</taxon>
        <taxon>Pseudomonadati</taxon>
        <taxon>Pseudomonadota</taxon>
        <taxon>Candidatius Mariprofundia</taxon>
        <taxon>Mariprofundales</taxon>
        <taxon>Mariprofundaceae</taxon>
        <taxon>Mariprofundus</taxon>
    </lineage>
</organism>
<keyword evidence="2" id="KW-0670">Pyruvate</keyword>
<dbReference type="GO" id="GO:0016301">
    <property type="term" value="F:kinase activity"/>
    <property type="evidence" value="ECO:0007669"/>
    <property type="project" value="UniProtKB-KW"/>
</dbReference>
<dbReference type="KEGG" id="mfn:Ga0123462_1444"/>